<sequence length="159" mass="17572">MIAYGVPCGAVVRRGLDPERLRKNSRREDSMTPDRHCNRRQFLHAAGLSAGGVAVPYWFTGANARADEFKSKNDRPHVAMVGVGGWGSRLVQVFAKYGEIVAVCDVDQRHAAKAKAALGGKPKVYEDYRKLLERNDIDVVANATPEHWHVPVCMDACRA</sequence>
<reference evidence="3" key="1">
    <citation type="journal article" date="2014" name="Front. Microbiol.">
        <title>High frequency of phylogenetically diverse reductive dehalogenase-homologous genes in deep subseafloor sedimentary metagenomes.</title>
        <authorList>
            <person name="Kawai M."/>
            <person name="Futagami T."/>
            <person name="Toyoda A."/>
            <person name="Takaki Y."/>
            <person name="Nishi S."/>
            <person name="Hori S."/>
            <person name="Arai W."/>
            <person name="Tsubouchi T."/>
            <person name="Morono Y."/>
            <person name="Uchiyama I."/>
            <person name="Ito T."/>
            <person name="Fujiyama A."/>
            <person name="Inagaki F."/>
            <person name="Takami H."/>
        </authorList>
    </citation>
    <scope>NUCLEOTIDE SEQUENCE</scope>
    <source>
        <strain evidence="3">Expedition CK06-06</strain>
    </source>
</reference>
<dbReference type="InterPro" id="IPR006311">
    <property type="entry name" value="TAT_signal"/>
</dbReference>
<dbReference type="EMBL" id="BARS01038362">
    <property type="protein sequence ID" value="GAG21743.1"/>
    <property type="molecule type" value="Genomic_DNA"/>
</dbReference>
<dbReference type="GO" id="GO:0016491">
    <property type="term" value="F:oxidoreductase activity"/>
    <property type="evidence" value="ECO:0007669"/>
    <property type="project" value="UniProtKB-KW"/>
</dbReference>
<name>X0WAY2_9ZZZZ</name>
<dbReference type="InterPro" id="IPR050463">
    <property type="entry name" value="Gfo/Idh/MocA_oxidrdct_glycsds"/>
</dbReference>
<dbReference type="GO" id="GO:0000166">
    <property type="term" value="F:nucleotide binding"/>
    <property type="evidence" value="ECO:0007669"/>
    <property type="project" value="InterPro"/>
</dbReference>
<protein>
    <recommendedName>
        <fullName evidence="2">Gfo/Idh/MocA-like oxidoreductase N-terminal domain-containing protein</fullName>
    </recommendedName>
</protein>
<evidence type="ECO:0000259" key="2">
    <source>
        <dbReference type="Pfam" id="PF01408"/>
    </source>
</evidence>
<gene>
    <name evidence="3" type="ORF">S01H1_58710</name>
</gene>
<accession>X0WAY2</accession>
<dbReference type="InterPro" id="IPR036291">
    <property type="entry name" value="NAD(P)-bd_dom_sf"/>
</dbReference>
<evidence type="ECO:0000256" key="1">
    <source>
        <dbReference type="ARBA" id="ARBA00023002"/>
    </source>
</evidence>
<dbReference type="PANTHER" id="PTHR43818:SF11">
    <property type="entry name" value="BCDNA.GH03377"/>
    <property type="match status" value="1"/>
</dbReference>
<dbReference type="PANTHER" id="PTHR43818">
    <property type="entry name" value="BCDNA.GH03377"/>
    <property type="match status" value="1"/>
</dbReference>
<dbReference type="InterPro" id="IPR000683">
    <property type="entry name" value="Gfo/Idh/MocA-like_OxRdtase_N"/>
</dbReference>
<feature type="non-terminal residue" evidence="3">
    <location>
        <position position="159"/>
    </location>
</feature>
<dbReference type="SUPFAM" id="SSF51735">
    <property type="entry name" value="NAD(P)-binding Rossmann-fold domains"/>
    <property type="match status" value="1"/>
</dbReference>
<keyword evidence="1" id="KW-0560">Oxidoreductase</keyword>
<comment type="caution">
    <text evidence="3">The sequence shown here is derived from an EMBL/GenBank/DDBJ whole genome shotgun (WGS) entry which is preliminary data.</text>
</comment>
<organism evidence="3">
    <name type="scientific">marine sediment metagenome</name>
    <dbReference type="NCBI Taxonomy" id="412755"/>
    <lineage>
        <taxon>unclassified sequences</taxon>
        <taxon>metagenomes</taxon>
        <taxon>ecological metagenomes</taxon>
    </lineage>
</organism>
<dbReference type="Gene3D" id="3.40.50.720">
    <property type="entry name" value="NAD(P)-binding Rossmann-like Domain"/>
    <property type="match status" value="1"/>
</dbReference>
<feature type="domain" description="Gfo/Idh/MocA-like oxidoreductase N-terminal" evidence="2">
    <location>
        <begin position="77"/>
        <end position="158"/>
    </location>
</feature>
<proteinExistence type="predicted"/>
<dbReference type="Pfam" id="PF01408">
    <property type="entry name" value="GFO_IDH_MocA"/>
    <property type="match status" value="1"/>
</dbReference>
<dbReference type="AlphaFoldDB" id="X0WAY2"/>
<evidence type="ECO:0000313" key="3">
    <source>
        <dbReference type="EMBL" id="GAG21743.1"/>
    </source>
</evidence>
<dbReference type="PROSITE" id="PS51318">
    <property type="entry name" value="TAT"/>
    <property type="match status" value="1"/>
</dbReference>